<keyword evidence="7" id="KW-0963">Cytoplasm</keyword>
<dbReference type="PANTHER" id="PTHR10947">
    <property type="entry name" value="PHENYLALANYL-TRNA SYNTHETASE BETA CHAIN AND LEUCINE-RICH REPEAT-CONTAINING PROTEIN 47"/>
    <property type="match status" value="1"/>
</dbReference>
<dbReference type="PANTHER" id="PTHR10947:SF0">
    <property type="entry name" value="PHENYLALANINE--TRNA LIGASE BETA SUBUNIT"/>
    <property type="match status" value="1"/>
</dbReference>
<dbReference type="Gene3D" id="3.50.40.10">
    <property type="entry name" value="Phenylalanyl-trna Synthetase, Chain B, domain 3"/>
    <property type="match status" value="1"/>
</dbReference>
<dbReference type="InterPro" id="IPR036690">
    <property type="entry name" value="Fdx_antiC-bd_sf"/>
</dbReference>
<dbReference type="InterPro" id="IPR009061">
    <property type="entry name" value="DNA-bd_dom_put_sf"/>
</dbReference>
<dbReference type="NCBIfam" id="TIGR00472">
    <property type="entry name" value="pheT_bact"/>
    <property type="match status" value="1"/>
</dbReference>
<keyword evidence="8 19" id="KW-0436">Ligase</keyword>
<keyword evidence="14" id="KW-0030">Aminoacyl-tRNA synthetase</keyword>
<protein>
    <recommendedName>
        <fullName evidence="6">Phenylalanine--tRNA ligase beta subunit</fullName>
        <ecNumber evidence="5">6.1.1.20</ecNumber>
    </recommendedName>
    <alternativeName>
        <fullName evidence="15">Phenylalanyl-tRNA synthetase beta subunit</fullName>
    </alternativeName>
</protein>
<evidence type="ECO:0000256" key="14">
    <source>
        <dbReference type="ARBA" id="ARBA00023146"/>
    </source>
</evidence>
<dbReference type="SMART" id="SM00874">
    <property type="entry name" value="B5"/>
    <property type="match status" value="1"/>
</dbReference>
<keyword evidence="13" id="KW-0648">Protein biosynthesis</keyword>
<gene>
    <name evidence="19" type="primary">pheT_12</name>
    <name evidence="19" type="ORF">GALL_418480</name>
</gene>
<evidence type="ECO:0000256" key="12">
    <source>
        <dbReference type="ARBA" id="ARBA00022842"/>
    </source>
</evidence>
<dbReference type="InterPro" id="IPR005146">
    <property type="entry name" value="B3/B4_tRNA-bd"/>
</dbReference>
<dbReference type="InterPro" id="IPR005121">
    <property type="entry name" value="Fdx_antiC-bd"/>
</dbReference>
<evidence type="ECO:0000259" key="18">
    <source>
        <dbReference type="PROSITE" id="PS51483"/>
    </source>
</evidence>
<dbReference type="AlphaFoldDB" id="A0A1J5QG30"/>
<name>A0A1J5QG30_9ZZZZ</name>
<comment type="cofactor">
    <cofactor evidence="1">
        <name>Mg(2+)</name>
        <dbReference type="ChEBI" id="CHEBI:18420"/>
    </cofactor>
</comment>
<evidence type="ECO:0000256" key="2">
    <source>
        <dbReference type="ARBA" id="ARBA00004496"/>
    </source>
</evidence>
<dbReference type="SMART" id="SM00896">
    <property type="entry name" value="FDX-ACB"/>
    <property type="match status" value="1"/>
</dbReference>
<dbReference type="GO" id="GO:0009328">
    <property type="term" value="C:phenylalanine-tRNA ligase complex"/>
    <property type="evidence" value="ECO:0007669"/>
    <property type="project" value="TreeGrafter"/>
</dbReference>
<evidence type="ECO:0000256" key="6">
    <source>
        <dbReference type="ARBA" id="ARBA00017032"/>
    </source>
</evidence>
<dbReference type="InterPro" id="IPR020825">
    <property type="entry name" value="Phe-tRNA_synthase-like_B3/B4"/>
</dbReference>
<reference evidence="19" key="1">
    <citation type="submission" date="2016-10" db="EMBL/GenBank/DDBJ databases">
        <title>Sequence of Gallionella enrichment culture.</title>
        <authorList>
            <person name="Poehlein A."/>
            <person name="Muehling M."/>
            <person name="Daniel R."/>
        </authorList>
    </citation>
    <scope>NUCLEOTIDE SEQUENCE</scope>
</reference>
<dbReference type="InterPro" id="IPR004532">
    <property type="entry name" value="Phe-tRNA-ligase_IIc_bsu_bact"/>
</dbReference>
<dbReference type="InterPro" id="IPR005147">
    <property type="entry name" value="tRNA_synthase_B5-dom"/>
</dbReference>
<sequence length="630" mass="68267">MSVYGVARELAAVTGAALRPPRLTPPAPAIAEQLPVHIQAPDLCGRFSGRVIRGVDARAQAPAWLRQRLERAGQRSISALVDISNYVMLELGRPTHVFDLDRIDGGLEVRWGRSGETLELLNGQTVAVDESVGVIAAGRGIESLAGIMGGEATAVTLDTRNVYVEAAFWWPDAIRGRARGFNFTTDAAQRFERGVDAASTVEHLDYISALIVQICGGQPGPVHDHVQRLPERAPVRMRVARCEKVIGMPIGAERVGEVFDRLGLPYTRDDDAFVVTPPSWRFDLEIEEDLIEEVARIHGYARLPAQPRRAAAAPLPSREGWRSVHALRGLLAARGYQETINFSFAEPQWEADLAGNDAPIALLNPIAAQASVMRSTLFGGLLQALRANLAHKARRVRLFEVGRVFLRDAAKVADASGPAGLRQPQRAGAVAWGPVWPTGWGAPERAVDFYDVKADVEALCAGCGELRFEAAAHPALHPGRSARVLLDGEAIGVLGELHPRWMQQYGLNQAPVLFELDAAALQRQALPRPQPVARTPAMLRDLAFVLAADVEAAALLDAVARSVERDSRCAIVRDTVIFDVFALRDDAARKSVALRLTLQGDETLTDAQAEAACAGVVEALRRDLGAELRH</sequence>
<evidence type="ECO:0000256" key="16">
    <source>
        <dbReference type="ARBA" id="ARBA00049255"/>
    </source>
</evidence>
<dbReference type="SMART" id="SM00873">
    <property type="entry name" value="B3_4"/>
    <property type="match status" value="1"/>
</dbReference>
<dbReference type="GO" id="GO:0000287">
    <property type="term" value="F:magnesium ion binding"/>
    <property type="evidence" value="ECO:0007669"/>
    <property type="project" value="InterPro"/>
</dbReference>
<dbReference type="SUPFAM" id="SSF55681">
    <property type="entry name" value="Class II aaRS and biotin synthetases"/>
    <property type="match status" value="1"/>
</dbReference>
<feature type="domain" description="FDX-ACB" evidence="17">
    <location>
        <begin position="533"/>
        <end position="629"/>
    </location>
</feature>
<evidence type="ECO:0000259" key="17">
    <source>
        <dbReference type="PROSITE" id="PS51447"/>
    </source>
</evidence>
<comment type="caution">
    <text evidence="19">The sequence shown here is derived from an EMBL/GenBank/DDBJ whole genome shotgun (WGS) entry which is preliminary data.</text>
</comment>
<dbReference type="GO" id="GO:0006432">
    <property type="term" value="P:phenylalanyl-tRNA aminoacylation"/>
    <property type="evidence" value="ECO:0007669"/>
    <property type="project" value="InterPro"/>
</dbReference>
<dbReference type="InterPro" id="IPR045060">
    <property type="entry name" value="Phe-tRNA-ligase_IIc_bsu"/>
</dbReference>
<evidence type="ECO:0000256" key="9">
    <source>
        <dbReference type="ARBA" id="ARBA00022723"/>
    </source>
</evidence>
<dbReference type="Gene3D" id="3.30.930.10">
    <property type="entry name" value="Bira Bifunctional Protein, Domain 2"/>
    <property type="match status" value="1"/>
</dbReference>
<dbReference type="PROSITE" id="PS51447">
    <property type="entry name" value="FDX_ACB"/>
    <property type="match status" value="1"/>
</dbReference>
<dbReference type="Gene3D" id="3.30.56.10">
    <property type="match status" value="1"/>
</dbReference>
<comment type="subunit">
    <text evidence="4">Tetramer of two alpha and two beta subunits.</text>
</comment>
<dbReference type="SUPFAM" id="SSF54991">
    <property type="entry name" value="Anticodon-binding domain of PheRS"/>
    <property type="match status" value="1"/>
</dbReference>
<evidence type="ECO:0000256" key="7">
    <source>
        <dbReference type="ARBA" id="ARBA00022490"/>
    </source>
</evidence>
<dbReference type="Pfam" id="PF03147">
    <property type="entry name" value="FDX-ACB"/>
    <property type="match status" value="1"/>
</dbReference>
<dbReference type="GO" id="GO:0003723">
    <property type="term" value="F:RNA binding"/>
    <property type="evidence" value="ECO:0007669"/>
    <property type="project" value="InterPro"/>
</dbReference>
<keyword evidence="9" id="KW-0479">Metal-binding</keyword>
<evidence type="ECO:0000256" key="4">
    <source>
        <dbReference type="ARBA" id="ARBA00011209"/>
    </source>
</evidence>
<dbReference type="GO" id="GO:0004826">
    <property type="term" value="F:phenylalanine-tRNA ligase activity"/>
    <property type="evidence" value="ECO:0007669"/>
    <property type="project" value="UniProtKB-EC"/>
</dbReference>
<keyword evidence="12" id="KW-0460">Magnesium</keyword>
<dbReference type="EC" id="6.1.1.20" evidence="5"/>
<dbReference type="Pfam" id="PF03483">
    <property type="entry name" value="B3_4"/>
    <property type="match status" value="1"/>
</dbReference>
<dbReference type="Gene3D" id="3.30.70.380">
    <property type="entry name" value="Ferrodoxin-fold anticodon-binding domain"/>
    <property type="match status" value="1"/>
</dbReference>
<proteinExistence type="inferred from homology"/>
<dbReference type="InterPro" id="IPR041616">
    <property type="entry name" value="PheRS_beta_core"/>
</dbReference>
<comment type="catalytic activity">
    <reaction evidence="16">
        <text>tRNA(Phe) + L-phenylalanine + ATP = L-phenylalanyl-tRNA(Phe) + AMP + diphosphate + H(+)</text>
        <dbReference type="Rhea" id="RHEA:19413"/>
        <dbReference type="Rhea" id="RHEA-COMP:9668"/>
        <dbReference type="Rhea" id="RHEA-COMP:9699"/>
        <dbReference type="ChEBI" id="CHEBI:15378"/>
        <dbReference type="ChEBI" id="CHEBI:30616"/>
        <dbReference type="ChEBI" id="CHEBI:33019"/>
        <dbReference type="ChEBI" id="CHEBI:58095"/>
        <dbReference type="ChEBI" id="CHEBI:78442"/>
        <dbReference type="ChEBI" id="CHEBI:78531"/>
        <dbReference type="ChEBI" id="CHEBI:456215"/>
        <dbReference type="EC" id="6.1.1.20"/>
    </reaction>
</comment>
<evidence type="ECO:0000256" key="15">
    <source>
        <dbReference type="ARBA" id="ARBA00033189"/>
    </source>
</evidence>
<evidence type="ECO:0000256" key="8">
    <source>
        <dbReference type="ARBA" id="ARBA00022598"/>
    </source>
</evidence>
<evidence type="ECO:0000256" key="3">
    <source>
        <dbReference type="ARBA" id="ARBA00008653"/>
    </source>
</evidence>
<feature type="domain" description="B5" evidence="18">
    <location>
        <begin position="230"/>
        <end position="305"/>
    </location>
</feature>
<dbReference type="FunFam" id="3.30.56.10:FF:000002">
    <property type="entry name" value="Phenylalanine--tRNA ligase beta subunit"/>
    <property type="match status" value="1"/>
</dbReference>
<dbReference type="EMBL" id="MLJW01001860">
    <property type="protein sequence ID" value="OIQ76467.1"/>
    <property type="molecule type" value="Genomic_DNA"/>
</dbReference>
<dbReference type="Pfam" id="PF17759">
    <property type="entry name" value="tRNA_synthFbeta"/>
    <property type="match status" value="1"/>
</dbReference>
<dbReference type="PROSITE" id="PS51483">
    <property type="entry name" value="B5"/>
    <property type="match status" value="1"/>
</dbReference>
<evidence type="ECO:0000313" key="19">
    <source>
        <dbReference type="EMBL" id="OIQ76467.1"/>
    </source>
</evidence>
<accession>A0A1J5QG30</accession>
<dbReference type="HAMAP" id="MF_00283">
    <property type="entry name" value="Phe_tRNA_synth_beta1"/>
    <property type="match status" value="1"/>
</dbReference>
<dbReference type="GO" id="GO:0005524">
    <property type="term" value="F:ATP binding"/>
    <property type="evidence" value="ECO:0007669"/>
    <property type="project" value="UniProtKB-KW"/>
</dbReference>
<dbReference type="Pfam" id="PF03484">
    <property type="entry name" value="B5"/>
    <property type="match status" value="1"/>
</dbReference>
<dbReference type="SUPFAM" id="SSF56037">
    <property type="entry name" value="PheT/TilS domain"/>
    <property type="match status" value="1"/>
</dbReference>
<keyword evidence="11" id="KW-0067">ATP-binding</keyword>
<keyword evidence="10" id="KW-0547">Nucleotide-binding</keyword>
<comment type="similarity">
    <text evidence="3">Belongs to the phenylalanyl-tRNA synthetase beta subunit family. Type 1 subfamily.</text>
</comment>
<comment type="subcellular location">
    <subcellularLocation>
        <location evidence="2">Cytoplasm</location>
    </subcellularLocation>
</comment>
<organism evidence="19">
    <name type="scientific">mine drainage metagenome</name>
    <dbReference type="NCBI Taxonomy" id="410659"/>
    <lineage>
        <taxon>unclassified sequences</taxon>
        <taxon>metagenomes</taxon>
        <taxon>ecological metagenomes</taxon>
    </lineage>
</organism>
<evidence type="ECO:0000256" key="10">
    <source>
        <dbReference type="ARBA" id="ARBA00022741"/>
    </source>
</evidence>
<dbReference type="CDD" id="cd00769">
    <property type="entry name" value="PheRS_beta_core"/>
    <property type="match status" value="1"/>
</dbReference>
<dbReference type="SUPFAM" id="SSF46955">
    <property type="entry name" value="Putative DNA-binding domain"/>
    <property type="match status" value="1"/>
</dbReference>
<evidence type="ECO:0000256" key="11">
    <source>
        <dbReference type="ARBA" id="ARBA00022840"/>
    </source>
</evidence>
<evidence type="ECO:0000256" key="13">
    <source>
        <dbReference type="ARBA" id="ARBA00022917"/>
    </source>
</evidence>
<evidence type="ECO:0000256" key="1">
    <source>
        <dbReference type="ARBA" id="ARBA00001946"/>
    </source>
</evidence>
<dbReference type="InterPro" id="IPR045864">
    <property type="entry name" value="aa-tRNA-synth_II/BPL/LPL"/>
</dbReference>
<evidence type="ECO:0000256" key="5">
    <source>
        <dbReference type="ARBA" id="ARBA00012814"/>
    </source>
</evidence>